<dbReference type="CDD" id="cd03216">
    <property type="entry name" value="ABC_Carb_Monos_I"/>
    <property type="match status" value="1"/>
</dbReference>
<dbReference type="PANTHER" id="PTHR43790">
    <property type="entry name" value="CARBOHYDRATE TRANSPORT ATP-BINDING PROTEIN MG119-RELATED"/>
    <property type="match status" value="1"/>
</dbReference>
<dbReference type="InterPro" id="IPR027417">
    <property type="entry name" value="P-loop_NTPase"/>
</dbReference>
<feature type="domain" description="ABC transporter" evidence="5">
    <location>
        <begin position="4"/>
        <end position="486"/>
    </location>
</feature>
<keyword evidence="1" id="KW-0813">Transport</keyword>
<dbReference type="InterPro" id="IPR050107">
    <property type="entry name" value="ABC_carbohydrate_import_ATPase"/>
</dbReference>
<dbReference type="InterPro" id="IPR003593">
    <property type="entry name" value="AAA+_ATPase"/>
</dbReference>
<dbReference type="PANTHER" id="PTHR43790:SF9">
    <property type="entry name" value="GALACTOFURANOSE TRANSPORTER ATP-BINDING PROTEIN YTFR"/>
    <property type="match status" value="1"/>
</dbReference>
<evidence type="ECO:0000256" key="2">
    <source>
        <dbReference type="ARBA" id="ARBA00022737"/>
    </source>
</evidence>
<dbReference type="InterPro" id="IPR003439">
    <property type="entry name" value="ABC_transporter-like_ATP-bd"/>
</dbReference>
<organism evidence="6 7">
    <name type="scientific">Gordonia westfalica</name>
    <dbReference type="NCBI Taxonomy" id="158898"/>
    <lineage>
        <taxon>Bacteria</taxon>
        <taxon>Bacillati</taxon>
        <taxon>Actinomycetota</taxon>
        <taxon>Actinomycetes</taxon>
        <taxon>Mycobacteriales</taxon>
        <taxon>Gordoniaceae</taxon>
        <taxon>Gordonia</taxon>
    </lineage>
</organism>
<name>A0A1H2JX33_9ACTN</name>
<dbReference type="EMBL" id="FNLM01000034">
    <property type="protein sequence ID" value="SDU60665.1"/>
    <property type="molecule type" value="Genomic_DNA"/>
</dbReference>
<evidence type="ECO:0000313" key="7">
    <source>
        <dbReference type="Proteomes" id="UP000183180"/>
    </source>
</evidence>
<dbReference type="OrthoDB" id="7757085at2"/>
<reference evidence="6 7" key="1">
    <citation type="submission" date="2016-10" db="EMBL/GenBank/DDBJ databases">
        <authorList>
            <person name="de Groot N.N."/>
        </authorList>
    </citation>
    <scope>NUCLEOTIDE SEQUENCE [LARGE SCALE GENOMIC DNA]</scope>
    <source>
        <strain evidence="6 7">DSM 44215</strain>
    </source>
</reference>
<dbReference type="SMART" id="SM00382">
    <property type="entry name" value="AAA"/>
    <property type="match status" value="1"/>
</dbReference>
<evidence type="ECO:0000259" key="5">
    <source>
        <dbReference type="PROSITE" id="PS50893"/>
    </source>
</evidence>
<dbReference type="RefSeq" id="WP_084811823.1">
    <property type="nucleotide sequence ID" value="NZ_FNLM01000034.1"/>
</dbReference>
<evidence type="ECO:0000256" key="4">
    <source>
        <dbReference type="ARBA" id="ARBA00022840"/>
    </source>
</evidence>
<keyword evidence="4 6" id="KW-0067">ATP-binding</keyword>
<dbReference type="CDD" id="cd03215">
    <property type="entry name" value="ABC_Carb_Monos_II"/>
    <property type="match status" value="1"/>
</dbReference>
<dbReference type="GO" id="GO:0005524">
    <property type="term" value="F:ATP binding"/>
    <property type="evidence" value="ECO:0007669"/>
    <property type="project" value="UniProtKB-KW"/>
</dbReference>
<keyword evidence="2" id="KW-0677">Repeat</keyword>
<accession>A0A1H2JX33</accession>
<dbReference type="SUPFAM" id="SSF52540">
    <property type="entry name" value="P-loop containing nucleoside triphosphate hydrolases"/>
    <property type="match status" value="2"/>
</dbReference>
<dbReference type="AlphaFoldDB" id="A0A1H2JX33"/>
<dbReference type="PROSITE" id="PS00211">
    <property type="entry name" value="ABC_TRANSPORTER_1"/>
    <property type="match status" value="1"/>
</dbReference>
<dbReference type="Proteomes" id="UP000183180">
    <property type="component" value="Unassembled WGS sequence"/>
</dbReference>
<gene>
    <name evidence="6" type="ORF">SAMN04488548_1342575</name>
</gene>
<dbReference type="Gene3D" id="3.40.50.300">
    <property type="entry name" value="P-loop containing nucleotide triphosphate hydrolases"/>
    <property type="match status" value="2"/>
</dbReference>
<dbReference type="STRING" id="158898.SAMN04488548_1342575"/>
<protein>
    <submittedName>
        <fullName evidence="6">Monosaccharide ABC transporter ATP-binding protein, CUT2 family</fullName>
    </submittedName>
</protein>
<dbReference type="InterPro" id="IPR017871">
    <property type="entry name" value="ABC_transporter-like_CS"/>
</dbReference>
<dbReference type="GO" id="GO:0016887">
    <property type="term" value="F:ATP hydrolysis activity"/>
    <property type="evidence" value="ECO:0007669"/>
    <property type="project" value="InterPro"/>
</dbReference>
<dbReference type="Pfam" id="PF00005">
    <property type="entry name" value="ABC_tran"/>
    <property type="match status" value="2"/>
</dbReference>
<proteinExistence type="predicted"/>
<dbReference type="PROSITE" id="PS50893">
    <property type="entry name" value="ABC_TRANSPORTER_2"/>
    <property type="match status" value="1"/>
</dbReference>
<evidence type="ECO:0000313" key="6">
    <source>
        <dbReference type="EMBL" id="SDU60665.1"/>
    </source>
</evidence>
<keyword evidence="3" id="KW-0547">Nucleotide-binding</keyword>
<sequence>MGYIKIEGVEKSFGATRALAGVDLSLAQGEVHGLLGENGAGKSTLMKVLAGVVTPDAGSVSIDGATLELGRPQASRAAGLGIAYQELSSPGNVDVATKLCWPNLPRGWSGLVSRAKMRDRASEILSRFRLESVDPALLIADADLATRQRVEIVAAMARDPKLLVLDEPTGALPDTDWLFDAVRRMAADGTAVIYISHKLPEIEEICDRGTVLRSGRTVGTFERGSVNETELVEMMIGRSFEQSFPARHAGPEAADVVVAVKTLAAGDRLREADLTVRRGEIVGLAGLEGQGQKDLVYALHGQVRTLGGSIDIDRGDAAVSTSLVPEERKTEALFAEMTSEFNLTVASMGAFSAGPLINRSREQSVALEAAQRVNLPEPMLAKQISTLSGGNQQKVIFGRAVARDPACLLLFDPTRGVDAATKFEIYEMTREFANRGRGVLLYSTEIPELVGLCDRVYVVAGGRIVSELVGDEISETAVMSAALAWKDPVRDPGSDAEKESA</sequence>
<evidence type="ECO:0000256" key="3">
    <source>
        <dbReference type="ARBA" id="ARBA00022741"/>
    </source>
</evidence>
<evidence type="ECO:0000256" key="1">
    <source>
        <dbReference type="ARBA" id="ARBA00022448"/>
    </source>
</evidence>